<dbReference type="GO" id="GO:0004789">
    <property type="term" value="F:thiamine-phosphate diphosphorylase activity"/>
    <property type="evidence" value="ECO:0007669"/>
    <property type="project" value="TreeGrafter"/>
</dbReference>
<name>A0A514CKN4_9BACT</name>
<protein>
    <submittedName>
        <fullName evidence="4">Thiamine phosphate synthase</fullName>
    </submittedName>
</protein>
<dbReference type="CDD" id="cd00564">
    <property type="entry name" value="TMP_TenI"/>
    <property type="match status" value="1"/>
</dbReference>
<accession>A0A514CKN4</accession>
<feature type="domain" description="Thiamine phosphate synthase/TenI" evidence="3">
    <location>
        <begin position="4"/>
        <end position="176"/>
    </location>
</feature>
<dbReference type="GO" id="GO:0005737">
    <property type="term" value="C:cytoplasm"/>
    <property type="evidence" value="ECO:0007669"/>
    <property type="project" value="TreeGrafter"/>
</dbReference>
<dbReference type="PANTHER" id="PTHR20857">
    <property type="entry name" value="THIAMINE-PHOSPHATE PYROPHOSPHORYLASE"/>
    <property type="match status" value="1"/>
</dbReference>
<organism evidence="4 5">
    <name type="scientific">Echinicola soli</name>
    <dbReference type="NCBI Taxonomy" id="2591634"/>
    <lineage>
        <taxon>Bacteria</taxon>
        <taxon>Pseudomonadati</taxon>
        <taxon>Bacteroidota</taxon>
        <taxon>Cytophagia</taxon>
        <taxon>Cytophagales</taxon>
        <taxon>Cyclobacteriaceae</taxon>
        <taxon>Echinicola</taxon>
    </lineage>
</organism>
<keyword evidence="5" id="KW-1185">Reference proteome</keyword>
<evidence type="ECO:0000259" key="3">
    <source>
        <dbReference type="Pfam" id="PF02581"/>
    </source>
</evidence>
<comment type="pathway">
    <text evidence="1">Cofactor biosynthesis; thiamine diphosphate biosynthesis.</text>
</comment>
<evidence type="ECO:0000256" key="1">
    <source>
        <dbReference type="ARBA" id="ARBA00004948"/>
    </source>
</evidence>
<dbReference type="RefSeq" id="WP_141615627.1">
    <property type="nucleotide sequence ID" value="NZ_CP041253.1"/>
</dbReference>
<dbReference type="Pfam" id="PF02581">
    <property type="entry name" value="TMP-TENI"/>
    <property type="match status" value="1"/>
</dbReference>
<dbReference type="GO" id="GO:0009228">
    <property type="term" value="P:thiamine biosynthetic process"/>
    <property type="evidence" value="ECO:0007669"/>
    <property type="project" value="UniProtKB-KW"/>
</dbReference>
<dbReference type="Proteomes" id="UP000316614">
    <property type="component" value="Chromosome"/>
</dbReference>
<dbReference type="InterPro" id="IPR036206">
    <property type="entry name" value="ThiamineP_synth_sf"/>
</dbReference>
<dbReference type="SUPFAM" id="SSF51391">
    <property type="entry name" value="Thiamin phosphate synthase"/>
    <property type="match status" value="1"/>
</dbReference>
<evidence type="ECO:0000256" key="2">
    <source>
        <dbReference type="ARBA" id="ARBA00022977"/>
    </source>
</evidence>
<dbReference type="PANTHER" id="PTHR20857:SF15">
    <property type="entry name" value="THIAMINE-PHOSPHATE SYNTHASE"/>
    <property type="match status" value="1"/>
</dbReference>
<dbReference type="KEGG" id="echi:FKX85_15635"/>
<dbReference type="EMBL" id="CP041253">
    <property type="protein sequence ID" value="QDH80393.1"/>
    <property type="molecule type" value="Genomic_DNA"/>
</dbReference>
<dbReference type="OrthoDB" id="194683at2"/>
<sequence>MKLILISSPNKEKEEIQTMVRLLDHGLYRLHIRKPSWSKAQMEELIEQVPTVYYSKISFHEHHELVHQYGVGGTHFKSDQLICPGSVVTSKSFHKLEDLQESPNAALDYSFISPVFDSISKPGYRQAFTTHKLSEWTAAYKGDLPFQLFALGGITPEHLPYLDSIGFDGAAIMGGIWNGENTEIRLKRFLNYKNTALK</sequence>
<dbReference type="InterPro" id="IPR022998">
    <property type="entry name" value="ThiamineP_synth_TenI"/>
</dbReference>
<dbReference type="AlphaFoldDB" id="A0A514CKN4"/>
<reference evidence="4 5" key="1">
    <citation type="submission" date="2019-06" db="EMBL/GenBank/DDBJ databases">
        <title>Echinicola alkalisoli sp. nov. isolated from saline soil.</title>
        <authorList>
            <person name="Sun J.-Q."/>
            <person name="Xu L."/>
        </authorList>
    </citation>
    <scope>NUCLEOTIDE SEQUENCE [LARGE SCALE GENOMIC DNA]</scope>
    <source>
        <strain evidence="4 5">LN3S3</strain>
    </source>
</reference>
<proteinExistence type="predicted"/>
<dbReference type="Gene3D" id="3.20.20.70">
    <property type="entry name" value="Aldolase class I"/>
    <property type="match status" value="1"/>
</dbReference>
<keyword evidence="2" id="KW-0784">Thiamine biosynthesis</keyword>
<evidence type="ECO:0000313" key="4">
    <source>
        <dbReference type="EMBL" id="QDH80393.1"/>
    </source>
</evidence>
<evidence type="ECO:0000313" key="5">
    <source>
        <dbReference type="Proteomes" id="UP000316614"/>
    </source>
</evidence>
<gene>
    <name evidence="4" type="ORF">FKX85_15635</name>
</gene>
<dbReference type="InterPro" id="IPR013785">
    <property type="entry name" value="Aldolase_TIM"/>
</dbReference>